<evidence type="ECO:0000256" key="3">
    <source>
        <dbReference type="ARBA" id="ARBA00022677"/>
    </source>
</evidence>
<proteinExistence type="inferred from homology"/>
<dbReference type="GO" id="GO:0016298">
    <property type="term" value="F:lipase activity"/>
    <property type="evidence" value="ECO:0007669"/>
    <property type="project" value="InterPro"/>
</dbReference>
<dbReference type="OrthoDB" id="448051at2759"/>
<dbReference type="EMBL" id="MU150375">
    <property type="protein sequence ID" value="KAF9457348.1"/>
    <property type="molecule type" value="Genomic_DNA"/>
</dbReference>
<dbReference type="Proteomes" id="UP000807353">
    <property type="component" value="Unassembled WGS sequence"/>
</dbReference>
<dbReference type="SUPFAM" id="SSF53474">
    <property type="entry name" value="alpha/beta-Hydrolases"/>
    <property type="match status" value="1"/>
</dbReference>
<evidence type="ECO:0008006" key="7">
    <source>
        <dbReference type="Google" id="ProtNLM"/>
    </source>
</evidence>
<reference evidence="5" key="1">
    <citation type="submission" date="2020-11" db="EMBL/GenBank/DDBJ databases">
        <authorList>
            <consortium name="DOE Joint Genome Institute"/>
            <person name="Ahrendt S."/>
            <person name="Riley R."/>
            <person name="Andreopoulos W."/>
            <person name="Labutti K."/>
            <person name="Pangilinan J."/>
            <person name="Ruiz-Duenas F.J."/>
            <person name="Barrasa J.M."/>
            <person name="Sanchez-Garcia M."/>
            <person name="Camarero S."/>
            <person name="Miyauchi S."/>
            <person name="Serrano A."/>
            <person name="Linde D."/>
            <person name="Babiker R."/>
            <person name="Drula E."/>
            <person name="Ayuso-Fernandez I."/>
            <person name="Pacheco R."/>
            <person name="Padilla G."/>
            <person name="Ferreira P."/>
            <person name="Barriuso J."/>
            <person name="Kellner H."/>
            <person name="Castanera R."/>
            <person name="Alfaro M."/>
            <person name="Ramirez L."/>
            <person name="Pisabarro A.G."/>
            <person name="Kuo A."/>
            <person name="Tritt A."/>
            <person name="Lipzen A."/>
            <person name="He G."/>
            <person name="Yan M."/>
            <person name="Ng V."/>
            <person name="Cullen D."/>
            <person name="Martin F."/>
            <person name="Rosso M.-N."/>
            <person name="Henrissat B."/>
            <person name="Hibbett D."/>
            <person name="Martinez A.T."/>
            <person name="Grigoriev I.V."/>
        </authorList>
    </citation>
    <scope>NUCLEOTIDE SEQUENCE</scope>
    <source>
        <strain evidence="5">CBS 247.69</strain>
    </source>
</reference>
<comment type="subcellular location">
    <subcellularLocation>
        <location evidence="1">Lipid droplet</location>
    </subcellularLocation>
</comment>
<dbReference type="Pfam" id="PF10230">
    <property type="entry name" value="LIDHydrolase"/>
    <property type="match status" value="1"/>
</dbReference>
<evidence type="ECO:0000256" key="1">
    <source>
        <dbReference type="ARBA" id="ARBA00004502"/>
    </source>
</evidence>
<name>A0A9P5XV25_9AGAR</name>
<dbReference type="PANTHER" id="PTHR13390">
    <property type="entry name" value="LIPASE"/>
    <property type="match status" value="1"/>
</dbReference>
<keyword evidence="4" id="KW-0378">Hydrolase</keyword>
<protein>
    <recommendedName>
        <fullName evidence="7">Lipid droplet-associated hydrolase</fullName>
    </recommendedName>
</protein>
<sequence>MSLPSFLTPHLPDFRATPTPYFNAIFHHRKLSASAHSQWWPPRRQVAPETIIFFIPGNPGLLDFYTPFLNAIYEKDTTSKLAIFGHSHLGHTPGVWYKTPTSCYKLAAQIESILEAFDAIRHEYVNAKVVVIGHSVGSWLSLQVLKARPIAVAAVFLLFPTISRIASTPNGRRLSWLFSPYLSKPIMWLSYLTRLITTHTLACLFYEWPVTQIRVLQAFLRSSSSIHAALGMAHDEMQRICDADIELLEENRDKLWYYFADHDDWVGEEKYNIICSLKLDSNIARVVHGHHEIPHAFCINHAENLAEQCHSWLWVS</sequence>
<evidence type="ECO:0000313" key="5">
    <source>
        <dbReference type="EMBL" id="KAF9457348.1"/>
    </source>
</evidence>
<dbReference type="InterPro" id="IPR029058">
    <property type="entry name" value="AB_hydrolase_fold"/>
</dbReference>
<evidence type="ECO:0000313" key="6">
    <source>
        <dbReference type="Proteomes" id="UP000807353"/>
    </source>
</evidence>
<dbReference type="Gene3D" id="3.40.50.1820">
    <property type="entry name" value="alpha/beta hydrolase"/>
    <property type="match status" value="1"/>
</dbReference>
<accession>A0A9P5XV25</accession>
<organism evidence="5 6">
    <name type="scientific">Collybia nuda</name>
    <dbReference type="NCBI Taxonomy" id="64659"/>
    <lineage>
        <taxon>Eukaryota</taxon>
        <taxon>Fungi</taxon>
        <taxon>Dikarya</taxon>
        <taxon>Basidiomycota</taxon>
        <taxon>Agaricomycotina</taxon>
        <taxon>Agaricomycetes</taxon>
        <taxon>Agaricomycetidae</taxon>
        <taxon>Agaricales</taxon>
        <taxon>Tricholomatineae</taxon>
        <taxon>Clitocybaceae</taxon>
        <taxon>Collybia</taxon>
    </lineage>
</organism>
<dbReference type="PANTHER" id="PTHR13390:SF0">
    <property type="entry name" value="LIPID DROPLET-ASSOCIATED HYDROLASE"/>
    <property type="match status" value="1"/>
</dbReference>
<dbReference type="InterPro" id="IPR019363">
    <property type="entry name" value="LDAH"/>
</dbReference>
<comment type="caution">
    <text evidence="5">The sequence shown here is derived from an EMBL/GenBank/DDBJ whole genome shotgun (WGS) entry which is preliminary data.</text>
</comment>
<evidence type="ECO:0000256" key="4">
    <source>
        <dbReference type="ARBA" id="ARBA00022801"/>
    </source>
</evidence>
<dbReference type="AlphaFoldDB" id="A0A9P5XV25"/>
<comment type="similarity">
    <text evidence="2">Belongs to the AB hydrolase superfamily. LDAH family.</text>
</comment>
<keyword evidence="3" id="KW-0551">Lipid droplet</keyword>
<gene>
    <name evidence="5" type="ORF">BDZ94DRAFT_1273470</name>
</gene>
<evidence type="ECO:0000256" key="2">
    <source>
        <dbReference type="ARBA" id="ARBA00008300"/>
    </source>
</evidence>
<dbReference type="GO" id="GO:0019915">
    <property type="term" value="P:lipid storage"/>
    <property type="evidence" value="ECO:0007669"/>
    <property type="project" value="InterPro"/>
</dbReference>
<dbReference type="GO" id="GO:0005811">
    <property type="term" value="C:lipid droplet"/>
    <property type="evidence" value="ECO:0007669"/>
    <property type="project" value="UniProtKB-SubCell"/>
</dbReference>
<keyword evidence="6" id="KW-1185">Reference proteome</keyword>